<name>A0AAN6WRL0_9PEZI</name>
<dbReference type="Proteomes" id="UP001302126">
    <property type="component" value="Unassembled WGS sequence"/>
</dbReference>
<gene>
    <name evidence="2" type="ORF">QBC35DRAFT_504524</name>
</gene>
<accession>A0AAN6WRL0</accession>
<evidence type="ECO:0000313" key="2">
    <source>
        <dbReference type="EMBL" id="KAK4185052.1"/>
    </source>
</evidence>
<proteinExistence type="predicted"/>
<sequence length="256" mass="28578">MYKKVRGQKQNTDSRDSLSDIQSSSDHRQSKFSVPQISPYITSTIATPYTTLKMRGLSVAANLTVLATLACTTAAQCTYDKQSAPFRLKISSDNERINGSVLVSSHAGPPFRNLLPDVWYKEEYPGNVISNGSTTFYYNTSSTTEDYYGCTGKLFWKQPGWDSILAFRESFVNNTFVTFLAPGEAGTGVEFDQDEKLHLKAFTDRSGGMQTESFYNFHICSTVFGSYRYPDSLAWVISGEPDGVNCRAVNVTREWV</sequence>
<evidence type="ECO:0000256" key="1">
    <source>
        <dbReference type="SAM" id="MobiDB-lite"/>
    </source>
</evidence>
<dbReference type="AlphaFoldDB" id="A0AAN6WRL0"/>
<reference evidence="2" key="2">
    <citation type="submission" date="2023-05" db="EMBL/GenBank/DDBJ databases">
        <authorList>
            <consortium name="Lawrence Berkeley National Laboratory"/>
            <person name="Steindorff A."/>
            <person name="Hensen N."/>
            <person name="Bonometti L."/>
            <person name="Westerberg I."/>
            <person name="Brannstrom I.O."/>
            <person name="Guillou S."/>
            <person name="Cros-Aarteil S."/>
            <person name="Calhoun S."/>
            <person name="Haridas S."/>
            <person name="Kuo A."/>
            <person name="Mondo S."/>
            <person name="Pangilinan J."/>
            <person name="Riley R."/>
            <person name="Labutti K."/>
            <person name="Andreopoulos B."/>
            <person name="Lipzen A."/>
            <person name="Chen C."/>
            <person name="Yanf M."/>
            <person name="Daum C."/>
            <person name="Ng V."/>
            <person name="Clum A."/>
            <person name="Ohm R."/>
            <person name="Martin F."/>
            <person name="Silar P."/>
            <person name="Natvig D."/>
            <person name="Lalanne C."/>
            <person name="Gautier V."/>
            <person name="Ament-Velasquez S.L."/>
            <person name="Kruys A."/>
            <person name="Hutchinson M.I."/>
            <person name="Powell A.J."/>
            <person name="Barry K."/>
            <person name="Miller A.N."/>
            <person name="Grigoriev I.V."/>
            <person name="Debuchy R."/>
            <person name="Gladieux P."/>
            <person name="Thoren M.H."/>
            <person name="Johannesson H."/>
        </authorList>
    </citation>
    <scope>NUCLEOTIDE SEQUENCE</scope>
    <source>
        <strain evidence="2">PSN309</strain>
    </source>
</reference>
<feature type="region of interest" description="Disordered" evidence="1">
    <location>
        <begin position="1"/>
        <end position="33"/>
    </location>
</feature>
<dbReference type="EMBL" id="MU864463">
    <property type="protein sequence ID" value="KAK4185052.1"/>
    <property type="molecule type" value="Genomic_DNA"/>
</dbReference>
<comment type="caution">
    <text evidence="2">The sequence shown here is derived from an EMBL/GenBank/DDBJ whole genome shotgun (WGS) entry which is preliminary data.</text>
</comment>
<organism evidence="2 3">
    <name type="scientific">Podospora australis</name>
    <dbReference type="NCBI Taxonomy" id="1536484"/>
    <lineage>
        <taxon>Eukaryota</taxon>
        <taxon>Fungi</taxon>
        <taxon>Dikarya</taxon>
        <taxon>Ascomycota</taxon>
        <taxon>Pezizomycotina</taxon>
        <taxon>Sordariomycetes</taxon>
        <taxon>Sordariomycetidae</taxon>
        <taxon>Sordariales</taxon>
        <taxon>Podosporaceae</taxon>
        <taxon>Podospora</taxon>
    </lineage>
</organism>
<protein>
    <submittedName>
        <fullName evidence="2">Uncharacterized protein</fullName>
    </submittedName>
</protein>
<reference evidence="2" key="1">
    <citation type="journal article" date="2023" name="Mol. Phylogenet. Evol.">
        <title>Genome-scale phylogeny and comparative genomics of the fungal order Sordariales.</title>
        <authorList>
            <person name="Hensen N."/>
            <person name="Bonometti L."/>
            <person name="Westerberg I."/>
            <person name="Brannstrom I.O."/>
            <person name="Guillou S."/>
            <person name="Cros-Aarteil S."/>
            <person name="Calhoun S."/>
            <person name="Haridas S."/>
            <person name="Kuo A."/>
            <person name="Mondo S."/>
            <person name="Pangilinan J."/>
            <person name="Riley R."/>
            <person name="LaButti K."/>
            <person name="Andreopoulos B."/>
            <person name="Lipzen A."/>
            <person name="Chen C."/>
            <person name="Yan M."/>
            <person name="Daum C."/>
            <person name="Ng V."/>
            <person name="Clum A."/>
            <person name="Steindorff A."/>
            <person name="Ohm R.A."/>
            <person name="Martin F."/>
            <person name="Silar P."/>
            <person name="Natvig D.O."/>
            <person name="Lalanne C."/>
            <person name="Gautier V."/>
            <person name="Ament-Velasquez S.L."/>
            <person name="Kruys A."/>
            <person name="Hutchinson M.I."/>
            <person name="Powell A.J."/>
            <person name="Barry K."/>
            <person name="Miller A.N."/>
            <person name="Grigoriev I.V."/>
            <person name="Debuchy R."/>
            <person name="Gladieux P."/>
            <person name="Hiltunen Thoren M."/>
            <person name="Johannesson H."/>
        </authorList>
    </citation>
    <scope>NUCLEOTIDE SEQUENCE</scope>
    <source>
        <strain evidence="2">PSN309</strain>
    </source>
</reference>
<keyword evidence="3" id="KW-1185">Reference proteome</keyword>
<evidence type="ECO:0000313" key="3">
    <source>
        <dbReference type="Proteomes" id="UP001302126"/>
    </source>
</evidence>